<proteinExistence type="predicted"/>
<keyword evidence="4" id="KW-0472">Membrane</keyword>
<evidence type="ECO:0000256" key="3">
    <source>
        <dbReference type="SAM" id="MobiDB-lite"/>
    </source>
</evidence>
<feature type="domain" description="Fibronectin type-III" evidence="6">
    <location>
        <begin position="829"/>
        <end position="922"/>
    </location>
</feature>
<evidence type="ECO:0000313" key="8">
    <source>
        <dbReference type="Proteomes" id="UP000677054"/>
    </source>
</evidence>
<dbReference type="SUPFAM" id="SSF48726">
    <property type="entry name" value="Immunoglobulin"/>
    <property type="match status" value="7"/>
</dbReference>
<dbReference type="PANTHER" id="PTHR44170:SF46">
    <property type="entry name" value="PROTEIN SIDEKICK"/>
    <property type="match status" value="1"/>
</dbReference>
<accession>A0A7R9A6M7</accession>
<dbReference type="Gene3D" id="2.60.40.10">
    <property type="entry name" value="Immunoglobulins"/>
    <property type="match status" value="8"/>
</dbReference>
<dbReference type="CDD" id="cd00096">
    <property type="entry name" value="Ig"/>
    <property type="match status" value="2"/>
</dbReference>
<dbReference type="SMART" id="SM00409">
    <property type="entry name" value="IG"/>
    <property type="match status" value="7"/>
</dbReference>
<feature type="transmembrane region" description="Helical" evidence="4">
    <location>
        <begin position="1035"/>
        <end position="1059"/>
    </location>
</feature>
<name>A0A7R9A6M7_9CRUS</name>
<dbReference type="InterPro" id="IPR013783">
    <property type="entry name" value="Ig-like_fold"/>
</dbReference>
<evidence type="ECO:0000259" key="6">
    <source>
        <dbReference type="PROSITE" id="PS50853"/>
    </source>
</evidence>
<dbReference type="InterPro" id="IPR036116">
    <property type="entry name" value="FN3_sf"/>
</dbReference>
<dbReference type="Pfam" id="PF00041">
    <property type="entry name" value="fn3"/>
    <property type="match status" value="1"/>
</dbReference>
<keyword evidence="4" id="KW-1133">Transmembrane helix</keyword>
<dbReference type="InterPro" id="IPR003598">
    <property type="entry name" value="Ig_sub2"/>
</dbReference>
<keyword evidence="4" id="KW-0812">Transmembrane</keyword>
<feature type="domain" description="Ig-like" evidence="5">
    <location>
        <begin position="216"/>
        <end position="306"/>
    </location>
</feature>
<keyword evidence="1" id="KW-0677">Repeat</keyword>
<dbReference type="OrthoDB" id="5857426at2759"/>
<keyword evidence="8" id="KW-1185">Reference proteome</keyword>
<feature type="domain" description="Ig-like" evidence="5">
    <location>
        <begin position="705"/>
        <end position="822"/>
    </location>
</feature>
<dbReference type="SMART" id="SM00060">
    <property type="entry name" value="FN3"/>
    <property type="match status" value="1"/>
</dbReference>
<reference evidence="7" key="1">
    <citation type="submission" date="2020-11" db="EMBL/GenBank/DDBJ databases">
        <authorList>
            <person name="Tran Van P."/>
        </authorList>
    </citation>
    <scope>NUCLEOTIDE SEQUENCE</scope>
</reference>
<dbReference type="PANTHER" id="PTHR44170">
    <property type="entry name" value="PROTEIN SIDEKICK"/>
    <property type="match status" value="1"/>
</dbReference>
<organism evidence="7">
    <name type="scientific">Darwinula stevensoni</name>
    <dbReference type="NCBI Taxonomy" id="69355"/>
    <lineage>
        <taxon>Eukaryota</taxon>
        <taxon>Metazoa</taxon>
        <taxon>Ecdysozoa</taxon>
        <taxon>Arthropoda</taxon>
        <taxon>Crustacea</taxon>
        <taxon>Oligostraca</taxon>
        <taxon>Ostracoda</taxon>
        <taxon>Podocopa</taxon>
        <taxon>Podocopida</taxon>
        <taxon>Darwinulocopina</taxon>
        <taxon>Darwinuloidea</taxon>
        <taxon>Darwinulidae</taxon>
        <taxon>Darwinula</taxon>
    </lineage>
</organism>
<dbReference type="InterPro" id="IPR036179">
    <property type="entry name" value="Ig-like_dom_sf"/>
</dbReference>
<protein>
    <submittedName>
        <fullName evidence="7">Uncharacterized protein</fullName>
    </submittedName>
</protein>
<feature type="domain" description="Ig-like" evidence="5">
    <location>
        <begin position="315"/>
        <end position="395"/>
    </location>
</feature>
<evidence type="ECO:0000313" key="7">
    <source>
        <dbReference type="EMBL" id="CAD7248709.1"/>
    </source>
</evidence>
<evidence type="ECO:0000256" key="4">
    <source>
        <dbReference type="SAM" id="Phobius"/>
    </source>
</evidence>
<dbReference type="PROSITE" id="PS50853">
    <property type="entry name" value="FN3"/>
    <property type="match status" value="1"/>
</dbReference>
<feature type="domain" description="Ig-like" evidence="5">
    <location>
        <begin position="400"/>
        <end position="478"/>
    </location>
</feature>
<dbReference type="Proteomes" id="UP000677054">
    <property type="component" value="Unassembled WGS sequence"/>
</dbReference>
<keyword evidence="2" id="KW-1015">Disulfide bond</keyword>
<dbReference type="InterPro" id="IPR007110">
    <property type="entry name" value="Ig-like_dom"/>
</dbReference>
<dbReference type="GO" id="GO:0098609">
    <property type="term" value="P:cell-cell adhesion"/>
    <property type="evidence" value="ECO:0007669"/>
    <property type="project" value="TreeGrafter"/>
</dbReference>
<dbReference type="EMBL" id="CAJPEV010001959">
    <property type="protein sequence ID" value="CAG0895077.1"/>
    <property type="molecule type" value="Genomic_DNA"/>
</dbReference>
<feature type="domain" description="Ig-like" evidence="5">
    <location>
        <begin position="103"/>
        <end position="208"/>
    </location>
</feature>
<evidence type="ECO:0000256" key="1">
    <source>
        <dbReference type="ARBA" id="ARBA00022737"/>
    </source>
</evidence>
<evidence type="ECO:0000259" key="5">
    <source>
        <dbReference type="PROSITE" id="PS50835"/>
    </source>
</evidence>
<evidence type="ECO:0000256" key="2">
    <source>
        <dbReference type="ARBA" id="ARBA00023157"/>
    </source>
</evidence>
<dbReference type="InterPro" id="IPR003599">
    <property type="entry name" value="Ig_sub"/>
</dbReference>
<feature type="domain" description="Ig-like" evidence="5">
    <location>
        <begin position="590"/>
        <end position="700"/>
    </location>
</feature>
<feature type="region of interest" description="Disordered" evidence="3">
    <location>
        <begin position="1082"/>
        <end position="1126"/>
    </location>
</feature>
<dbReference type="CDD" id="cd00063">
    <property type="entry name" value="FN3"/>
    <property type="match status" value="1"/>
</dbReference>
<dbReference type="EMBL" id="LR901476">
    <property type="protein sequence ID" value="CAD7248709.1"/>
    <property type="molecule type" value="Genomic_DNA"/>
</dbReference>
<dbReference type="SUPFAM" id="SSF49265">
    <property type="entry name" value="Fibronectin type III"/>
    <property type="match status" value="1"/>
</dbReference>
<dbReference type="InterPro" id="IPR003961">
    <property type="entry name" value="FN3_dom"/>
</dbReference>
<gene>
    <name evidence="7" type="ORF">DSTB1V02_LOCUS8518</name>
</gene>
<dbReference type="Pfam" id="PF13927">
    <property type="entry name" value="Ig_3"/>
    <property type="match status" value="5"/>
</dbReference>
<sequence length="1282" mass="140023">MVLEGKTEPYRKWINMSGSLAPWKLENESSSFPYTSMLKGRVMAYEVPSCHVEENELELEPGTGGVYSYPWGRCHQADGIPSSEFSRVFRNAGLVMVVPEGMPEGAPIEIADVTEGEALVLQCRFDPQRIPPDSAFYWRHGNGQLGDNVALFGVILEKSYRLDYEHSEGKYDLHIQASDYSRDNGQFQCSIREPETGEQLVLKTFQVTVLVAPGPPNVYPSQPVVVEGAEIELTCASQGGSPDPQIKWYRVGSDQPLEASLQPGGSRDKPTKAVFKLQATKDDDGEEFKCIVWNRALNEGKTLSVTTKLSVHYFPRVSVGPGDPVRVVEGTRARLECEVDAKPPVVGVRWLRHSRVLSRGFHHALDNVKISDAGEYVCQADNGLGQMGQGSLEVEVLHGPRVSVQERLEVREGETARLECTVVSNPRPIRVEWRKKSHGIGKEEEGSSSSSNFHVQGETLLLRHVEPRDAGFYVCTATVIMDPAPKTGTGMRMERQENATSQLVVRHGPGEAEIRTSPGMGIAGQPTRGYPPPVFTWWKQDSPGTPLAMGPNLTLPILSLASEGVYQCRAQNALGASSAGSYNLEVFQAPKIVMPMAPQAVRSVGDLGFSINCSATGKPSPSVRWYRNGEEISVDSPLYEVRSHELLSRDPGNTLSTVSTVLSFQGPGRDRGGLLPNDSGRYSCRFSNDVDAAESTLQLRMQHAPIWEGGPKKQAGTVGETVNLECRVRAFPRPRFQWFRPRVQGRRQGKPDGTGAGGVEMEVEVEVEGSAGGKYESNSTSLGGDVHVGVLAIRDLVDEDFGPYICRTSNALGRGDTRIVVGPRGPPDPPLPPRAQATGPSWVLLSWLPGYHGGLPHSLGYMISVKELEDSRHEMMFDCQDKIPCNITGLRPQTSYTFKVKAFNLKGESDFSHHLDWRTGISYSHLPVPEDVYYGEEDELLIFTVRNAPIPLVGKVEIAMGSMEWKSYQEIPVDEEHMELKIESGKESGIPRIGGVQVRLCLAENLTLCGEVAPAQFVTTVPGQMVAERGFPIEYLVVIVLCCVAFVVAGIIILCCCCCRRTEPKATKGDKNYRLPNANGMHPIPNLVAQQPPPPPPYFQTDGKRDREHHSPPSGDDGMGNSPTHVYGTAQYGMNGGCHGYMAVGSTAGGSLNSQDSLWKPGPSGEDCASSYRNYDPLGLGFSGYGDYSHYPPSTHSGQPDLEFMPQHMHNKPPSASNAFPSLLDHNDSLYPIGESGYGGGGGGMPQSGLSSSMRTMMPMDESGEGEISTRNNRRIIREIVV</sequence>
<feature type="compositionally biased region" description="Basic and acidic residues" evidence="3">
    <location>
        <begin position="1102"/>
        <end position="1111"/>
    </location>
</feature>
<dbReference type="SMART" id="SM00408">
    <property type="entry name" value="IGc2"/>
    <property type="match status" value="7"/>
</dbReference>
<dbReference type="PROSITE" id="PS50835">
    <property type="entry name" value="IG_LIKE"/>
    <property type="match status" value="6"/>
</dbReference>